<dbReference type="NCBIfam" id="NF002879">
    <property type="entry name" value="PRK03333.1"/>
    <property type="match status" value="1"/>
</dbReference>
<dbReference type="InterPro" id="IPR027417">
    <property type="entry name" value="P-loop_NTPase"/>
</dbReference>
<keyword evidence="3" id="KW-0963">Cytoplasm</keyword>
<keyword evidence="3" id="KW-0173">Coenzyme A biosynthesis</keyword>
<keyword evidence="6" id="KW-1185">Reference proteome</keyword>
<name>A0ABN3B7Q9_9MICO</name>
<organism evidence="5 6">
    <name type="scientific">Leucobacter alluvii</name>
    <dbReference type="NCBI Taxonomy" id="340321"/>
    <lineage>
        <taxon>Bacteria</taxon>
        <taxon>Bacillati</taxon>
        <taxon>Actinomycetota</taxon>
        <taxon>Actinomycetes</taxon>
        <taxon>Micrococcales</taxon>
        <taxon>Microbacteriaceae</taxon>
        <taxon>Leucobacter</taxon>
    </lineage>
</organism>
<dbReference type="Gene3D" id="3.40.50.300">
    <property type="entry name" value="P-loop containing nucleotide triphosphate hydrolases"/>
    <property type="match status" value="1"/>
</dbReference>
<gene>
    <name evidence="3" type="primary">coaE</name>
    <name evidence="5" type="ORF">GCM10009786_16280</name>
</gene>
<protein>
    <recommendedName>
        <fullName evidence="3 4">Dephospho-CoA kinase</fullName>
        <ecNumber evidence="3 4">2.7.1.24</ecNumber>
    </recommendedName>
    <alternativeName>
        <fullName evidence="3">Dephosphocoenzyme A kinase</fullName>
    </alternativeName>
</protein>
<dbReference type="HAMAP" id="MF_00376">
    <property type="entry name" value="Dephospho_CoA_kinase"/>
    <property type="match status" value="1"/>
</dbReference>
<evidence type="ECO:0000256" key="1">
    <source>
        <dbReference type="ARBA" id="ARBA00022741"/>
    </source>
</evidence>
<dbReference type="NCBIfam" id="TIGR00152">
    <property type="entry name" value="dephospho-CoA kinase"/>
    <property type="match status" value="1"/>
</dbReference>
<dbReference type="PANTHER" id="PTHR10695:SF46">
    <property type="entry name" value="BIFUNCTIONAL COENZYME A SYNTHASE-RELATED"/>
    <property type="match status" value="1"/>
</dbReference>
<comment type="function">
    <text evidence="3">Catalyzes the phosphorylation of the 3'-hydroxyl group of dephosphocoenzyme A to form coenzyme A.</text>
</comment>
<evidence type="ECO:0000256" key="2">
    <source>
        <dbReference type="ARBA" id="ARBA00022840"/>
    </source>
</evidence>
<comment type="pathway">
    <text evidence="3">Cofactor biosynthesis; coenzyme A biosynthesis; CoA from (R)-pantothenate: step 5/5.</text>
</comment>
<comment type="caution">
    <text evidence="5">The sequence shown here is derived from an EMBL/GenBank/DDBJ whole genome shotgun (WGS) entry which is preliminary data.</text>
</comment>
<reference evidence="5 6" key="1">
    <citation type="journal article" date="2019" name="Int. J. Syst. Evol. Microbiol.">
        <title>The Global Catalogue of Microorganisms (GCM) 10K type strain sequencing project: providing services to taxonomists for standard genome sequencing and annotation.</title>
        <authorList>
            <consortium name="The Broad Institute Genomics Platform"/>
            <consortium name="The Broad Institute Genome Sequencing Center for Infectious Disease"/>
            <person name="Wu L."/>
            <person name="Ma J."/>
        </authorList>
    </citation>
    <scope>NUCLEOTIDE SEQUENCE [LARGE SCALE GENOMIC DNA]</scope>
    <source>
        <strain evidence="5 6">JCM 14919</strain>
    </source>
</reference>
<feature type="binding site" evidence="3">
    <location>
        <begin position="11"/>
        <end position="16"/>
    </location>
    <ligand>
        <name>ATP</name>
        <dbReference type="ChEBI" id="CHEBI:30616"/>
    </ligand>
</feature>
<keyword evidence="1 3" id="KW-0547">Nucleotide-binding</keyword>
<dbReference type="Proteomes" id="UP001501084">
    <property type="component" value="Unassembled WGS sequence"/>
</dbReference>
<dbReference type="PANTHER" id="PTHR10695">
    <property type="entry name" value="DEPHOSPHO-COA KINASE-RELATED"/>
    <property type="match status" value="1"/>
</dbReference>
<proteinExistence type="inferred from homology"/>
<dbReference type="EMBL" id="BAAAOP010000005">
    <property type="protein sequence ID" value="GAA2188183.1"/>
    <property type="molecule type" value="Genomic_DNA"/>
</dbReference>
<dbReference type="InterPro" id="IPR001977">
    <property type="entry name" value="Depp_CoAkinase"/>
</dbReference>
<sequence length="201" mass="21705">MRLIGLTGGIAAGKSTIGRRLAQHGAIRIDADDLARDAVAPGSPGLARVVQRFGSGVLRADATLDRAALGARVFGDAAALGELNAIVHPEVRRLFRERVERARAEDPDAIVVYEVPLLVETAARDEPWDHIVVAEADADTRIARMMSLRGMSEDAARQRISRQASDEERRAVADAVIDTSGTEAETLEQADRLWHQLLSLG</sequence>
<evidence type="ECO:0000313" key="5">
    <source>
        <dbReference type="EMBL" id="GAA2188183.1"/>
    </source>
</evidence>
<dbReference type="EC" id="2.7.1.24" evidence="3 4"/>
<evidence type="ECO:0000256" key="4">
    <source>
        <dbReference type="NCBIfam" id="TIGR00152"/>
    </source>
</evidence>
<evidence type="ECO:0000256" key="3">
    <source>
        <dbReference type="HAMAP-Rule" id="MF_00376"/>
    </source>
</evidence>
<dbReference type="PROSITE" id="PS51219">
    <property type="entry name" value="DPCK"/>
    <property type="match status" value="1"/>
</dbReference>
<dbReference type="CDD" id="cd02022">
    <property type="entry name" value="DPCK"/>
    <property type="match status" value="1"/>
</dbReference>
<dbReference type="SUPFAM" id="SSF52540">
    <property type="entry name" value="P-loop containing nucleoside triphosphate hydrolases"/>
    <property type="match status" value="1"/>
</dbReference>
<evidence type="ECO:0000313" key="6">
    <source>
        <dbReference type="Proteomes" id="UP001501084"/>
    </source>
</evidence>
<dbReference type="RefSeq" id="WP_346057966.1">
    <property type="nucleotide sequence ID" value="NZ_BAAAOP010000005.1"/>
</dbReference>
<dbReference type="Pfam" id="PF01121">
    <property type="entry name" value="CoaE"/>
    <property type="match status" value="1"/>
</dbReference>
<accession>A0ABN3B7Q9</accession>
<comment type="similarity">
    <text evidence="3">Belongs to the CoaE family.</text>
</comment>
<comment type="subcellular location">
    <subcellularLocation>
        <location evidence="3">Cytoplasm</location>
    </subcellularLocation>
</comment>
<keyword evidence="2 3" id="KW-0067">ATP-binding</keyword>
<keyword evidence="3" id="KW-0418">Kinase</keyword>
<keyword evidence="3" id="KW-0808">Transferase</keyword>
<comment type="catalytic activity">
    <reaction evidence="3">
        <text>3'-dephospho-CoA + ATP = ADP + CoA + H(+)</text>
        <dbReference type="Rhea" id="RHEA:18245"/>
        <dbReference type="ChEBI" id="CHEBI:15378"/>
        <dbReference type="ChEBI" id="CHEBI:30616"/>
        <dbReference type="ChEBI" id="CHEBI:57287"/>
        <dbReference type="ChEBI" id="CHEBI:57328"/>
        <dbReference type="ChEBI" id="CHEBI:456216"/>
        <dbReference type="EC" id="2.7.1.24"/>
    </reaction>
</comment>